<sequence length="424" mass="50024">MKTHCKHTRCETPAFVRRAIDHYLKGKRSRRDVTRFLETHPDLDLLAERIADEIREGRYRDTRITYFNRIEPISGKHRVIGRESVRHQIYDHVAVMALQPLFDAKVGRWQTASIPNRGTIDARRAIKRWTRERSSKWFVKLDVRKYYPSIDRTTLKAMLTRDVGDPILLRLVFHLIDRYQGDNGLNIGSYLSQWLANYYLSHAYHWIESPAMTIERTSRRTGEITRRRLITHQLWYMDDLLLIGTSKRDLKIAARRTVRYLKDRLRLDVHEEWNCKRLDLEPIDMVGYTFRPHGRVNIRSGVFLRARRTFSRARRRPMTERLARRCCSYYGYLRNSDSIRCRRRHRIDHTMRRATRYLSIQHRKEKPCSRPYPAPNPSKRSATTRAATASRTSASAATSPPSCTRTAIPRGRNTPPTKPIPCAT</sequence>
<reference evidence="3 4" key="1">
    <citation type="journal article" date="2019" name="Nat. Med.">
        <title>A library of human gut bacterial isolates paired with longitudinal multiomics data enables mechanistic microbiome research.</title>
        <authorList>
            <person name="Poyet M."/>
            <person name="Groussin M."/>
            <person name="Gibbons S.M."/>
            <person name="Avila-Pacheco J."/>
            <person name="Jiang X."/>
            <person name="Kearney S.M."/>
            <person name="Perrotta A.R."/>
            <person name="Berdy B."/>
            <person name="Zhao S."/>
            <person name="Lieberman T.D."/>
            <person name="Swanson P.K."/>
            <person name="Smith M."/>
            <person name="Roesemann S."/>
            <person name="Alexander J.E."/>
            <person name="Rich S.A."/>
            <person name="Livny J."/>
            <person name="Vlamakis H."/>
            <person name="Clish C."/>
            <person name="Bullock K."/>
            <person name="Deik A."/>
            <person name="Scott J."/>
            <person name="Pierce K.A."/>
            <person name="Xavier R.J."/>
            <person name="Alm E.J."/>
        </authorList>
    </citation>
    <scope>NUCLEOTIDE SEQUENCE [LARGE SCALE GENOMIC DNA]</scope>
    <source>
        <strain evidence="3 4">BIOML-A105</strain>
    </source>
</reference>
<dbReference type="AlphaFoldDB" id="A0A6L4KFF1"/>
<dbReference type="InterPro" id="IPR043502">
    <property type="entry name" value="DNA/RNA_pol_sf"/>
</dbReference>
<evidence type="ECO:0000313" key="4">
    <source>
        <dbReference type="Proteomes" id="UP000470200"/>
    </source>
</evidence>
<organism evidence="3 4">
    <name type="scientific">Bifidobacterium adolescentis</name>
    <dbReference type="NCBI Taxonomy" id="1680"/>
    <lineage>
        <taxon>Bacteria</taxon>
        <taxon>Bacillati</taxon>
        <taxon>Actinomycetota</taxon>
        <taxon>Actinomycetes</taxon>
        <taxon>Bifidobacteriales</taxon>
        <taxon>Bifidobacteriaceae</taxon>
        <taxon>Bifidobacterium</taxon>
    </lineage>
</organism>
<protein>
    <submittedName>
        <fullName evidence="3">Reverse transcriptase</fullName>
    </submittedName>
</protein>
<feature type="compositionally biased region" description="Low complexity" evidence="1">
    <location>
        <begin position="377"/>
        <end position="407"/>
    </location>
</feature>
<proteinExistence type="predicted"/>
<evidence type="ECO:0000259" key="2">
    <source>
        <dbReference type="PROSITE" id="PS50878"/>
    </source>
</evidence>
<dbReference type="EMBL" id="WDIP01000004">
    <property type="protein sequence ID" value="KAB5885740.1"/>
    <property type="molecule type" value="Genomic_DNA"/>
</dbReference>
<feature type="region of interest" description="Disordered" evidence="1">
    <location>
        <begin position="360"/>
        <end position="424"/>
    </location>
</feature>
<keyword evidence="3" id="KW-0695">RNA-directed DNA polymerase</keyword>
<keyword evidence="3" id="KW-0548">Nucleotidyltransferase</keyword>
<keyword evidence="3" id="KW-0808">Transferase</keyword>
<dbReference type="InterPro" id="IPR051083">
    <property type="entry name" value="GrpII_Intron_Splice-Mob/Def"/>
</dbReference>
<gene>
    <name evidence="3" type="ORF">GA629_05110</name>
</gene>
<feature type="domain" description="Reverse transcriptase" evidence="2">
    <location>
        <begin position="1"/>
        <end position="290"/>
    </location>
</feature>
<dbReference type="Proteomes" id="UP000470200">
    <property type="component" value="Unassembled WGS sequence"/>
</dbReference>
<name>A0A6L4KFF1_BIFAD</name>
<dbReference type="GO" id="GO:0003964">
    <property type="term" value="F:RNA-directed DNA polymerase activity"/>
    <property type="evidence" value="ECO:0007669"/>
    <property type="project" value="UniProtKB-KW"/>
</dbReference>
<comment type="caution">
    <text evidence="3">The sequence shown here is derived from an EMBL/GenBank/DDBJ whole genome shotgun (WGS) entry which is preliminary data.</text>
</comment>
<dbReference type="InterPro" id="IPR000477">
    <property type="entry name" value="RT_dom"/>
</dbReference>
<dbReference type="SUPFAM" id="SSF56672">
    <property type="entry name" value="DNA/RNA polymerases"/>
    <property type="match status" value="1"/>
</dbReference>
<evidence type="ECO:0000313" key="3">
    <source>
        <dbReference type="EMBL" id="KAB5885740.1"/>
    </source>
</evidence>
<dbReference type="PANTHER" id="PTHR34047">
    <property type="entry name" value="NUCLEAR INTRON MATURASE 1, MITOCHONDRIAL-RELATED"/>
    <property type="match status" value="1"/>
</dbReference>
<dbReference type="PROSITE" id="PS50878">
    <property type="entry name" value="RT_POL"/>
    <property type="match status" value="1"/>
</dbReference>
<dbReference type="PANTHER" id="PTHR34047:SF8">
    <property type="entry name" value="PROTEIN YKFC"/>
    <property type="match status" value="1"/>
</dbReference>
<dbReference type="CDD" id="cd01646">
    <property type="entry name" value="RT_Bac_retron_I"/>
    <property type="match status" value="1"/>
</dbReference>
<dbReference type="Pfam" id="PF00078">
    <property type="entry name" value="RVT_1"/>
    <property type="match status" value="1"/>
</dbReference>
<evidence type="ECO:0000256" key="1">
    <source>
        <dbReference type="SAM" id="MobiDB-lite"/>
    </source>
</evidence>
<accession>A0A6L4KFF1</accession>